<gene>
    <name evidence="1" type="ORF">GR170_00805</name>
</gene>
<sequence>MTITNTVRIGSDLIDISRPCDVVTALRKMQLKLGTGGIRQTVKIDGEEVTFQNANDARLSKLIKHYQAECDRASGARRSRYAKRFRFG</sequence>
<dbReference type="EMBL" id="WUMU01000001">
    <property type="protein sequence ID" value="MXN16357.1"/>
    <property type="molecule type" value="Genomic_DNA"/>
</dbReference>
<dbReference type="RefSeq" id="WP_160890901.1">
    <property type="nucleotide sequence ID" value="NZ_WUMU01000001.1"/>
</dbReference>
<dbReference type="InterPro" id="IPR036626">
    <property type="entry name" value="GpW_sf"/>
</dbReference>
<dbReference type="SUPFAM" id="SSF64210">
    <property type="entry name" value="Head-to-tail joining protein W, gpW"/>
    <property type="match status" value="1"/>
</dbReference>
<dbReference type="Gene3D" id="3.30.1580.10">
    <property type="entry name" value="Head-to-tail joining protein W"/>
    <property type="match status" value="1"/>
</dbReference>
<organism evidence="1 2">
    <name type="scientific">Pseudooceanicola albus</name>
    <dbReference type="NCBI Taxonomy" id="2692189"/>
    <lineage>
        <taxon>Bacteria</taxon>
        <taxon>Pseudomonadati</taxon>
        <taxon>Pseudomonadota</taxon>
        <taxon>Alphaproteobacteria</taxon>
        <taxon>Rhodobacterales</taxon>
        <taxon>Paracoccaceae</taxon>
        <taxon>Pseudooceanicola</taxon>
    </lineage>
</organism>
<accession>A0A6L7FZ13</accession>
<evidence type="ECO:0000313" key="2">
    <source>
        <dbReference type="Proteomes" id="UP000477911"/>
    </source>
</evidence>
<name>A0A6L7FZ13_9RHOB</name>
<comment type="caution">
    <text evidence="1">The sequence shown here is derived from an EMBL/GenBank/DDBJ whole genome shotgun (WGS) entry which is preliminary data.</text>
</comment>
<keyword evidence="2" id="KW-1185">Reference proteome</keyword>
<evidence type="ECO:0000313" key="1">
    <source>
        <dbReference type="EMBL" id="MXN16357.1"/>
    </source>
</evidence>
<dbReference type="AlphaFoldDB" id="A0A6L7FZ13"/>
<reference evidence="1 2" key="1">
    <citation type="submission" date="2019-12" db="EMBL/GenBank/DDBJ databases">
        <authorList>
            <person name="Li M."/>
        </authorList>
    </citation>
    <scope>NUCLEOTIDE SEQUENCE [LARGE SCALE GENOMIC DNA]</scope>
    <source>
        <strain evidence="1 2">GBMRC 2024</strain>
    </source>
</reference>
<proteinExistence type="predicted"/>
<protein>
    <submittedName>
        <fullName evidence="1">Uncharacterized protein</fullName>
    </submittedName>
</protein>
<dbReference type="Proteomes" id="UP000477911">
    <property type="component" value="Unassembled WGS sequence"/>
</dbReference>
<dbReference type="GO" id="GO:0019058">
    <property type="term" value="P:viral life cycle"/>
    <property type="evidence" value="ECO:0007669"/>
    <property type="project" value="InterPro"/>
</dbReference>